<feature type="region of interest" description="Disordered" evidence="1">
    <location>
        <begin position="175"/>
        <end position="204"/>
    </location>
</feature>
<protein>
    <submittedName>
        <fullName evidence="2">Uncharacterized protein</fullName>
    </submittedName>
</protein>
<accession>A0A2U8I5N6</accession>
<evidence type="ECO:0000313" key="3">
    <source>
        <dbReference type="Proteomes" id="UP000261875"/>
    </source>
</evidence>
<keyword evidence="3" id="KW-1185">Reference proteome</keyword>
<dbReference type="Proteomes" id="UP000261875">
    <property type="component" value="Chromosome"/>
</dbReference>
<evidence type="ECO:0000313" key="2">
    <source>
        <dbReference type="EMBL" id="AWK13525.1"/>
    </source>
</evidence>
<feature type="region of interest" description="Disordered" evidence="1">
    <location>
        <begin position="1"/>
        <end position="27"/>
    </location>
</feature>
<feature type="compositionally biased region" description="Polar residues" evidence="1">
    <location>
        <begin position="7"/>
        <end position="26"/>
    </location>
</feature>
<evidence type="ECO:0000256" key="1">
    <source>
        <dbReference type="SAM" id="MobiDB-lite"/>
    </source>
</evidence>
<proteinExistence type="predicted"/>
<dbReference type="AlphaFoldDB" id="A0A2U8I5N6"/>
<dbReference type="EMBL" id="CP021659">
    <property type="protein sequence ID" value="AWK13525.1"/>
    <property type="molecule type" value="Genomic_DNA"/>
</dbReference>
<reference evidence="2 3" key="1">
    <citation type="submission" date="2017-05" db="EMBL/GenBank/DDBJ databases">
        <title>Genome sequence of Candidatus Fukatsuia symbiotica and Candidatus Hamiltonella defensa from Acyrthosiphon pisum strain 5D.</title>
        <authorList>
            <person name="Patel V.A."/>
            <person name="Chevignon G."/>
            <person name="Russell J.A."/>
            <person name="Oliver K.M."/>
        </authorList>
    </citation>
    <scope>NUCLEOTIDE SEQUENCE [LARGE SCALE GENOMIC DNA]</scope>
    <source>
        <strain evidence="2 3">5D</strain>
    </source>
</reference>
<dbReference type="KEGG" id="fsm:CCS41_01825"/>
<dbReference type="RefSeq" id="WP_119797087.1">
    <property type="nucleotide sequence ID" value="NZ_CP021659.1"/>
</dbReference>
<sequence>MVAPVSSEVTHPQSHQDTPKFQSSRISLRKGSTDRSFSLLDFAREKKWRHAFGHNGVANLLSVSRTAHRDTAQVSSNIIRQAPTFHRSPATIYVLLENQRKSLKTLAIQPFKMEEELSHSEYASCRALVGSQAQALLPLLSTSERGSQQVGTEEKKVVIFKAKNETASMPLSTKHCTREEEAPPGCVTNNPKRSYPPVSRQGVDNHADFTHLRHYNR</sequence>
<name>A0A2U8I5N6_9GAMM</name>
<gene>
    <name evidence="2" type="ORF">CCS41_01825</name>
</gene>
<organism evidence="2 3">
    <name type="scientific">Candidatus Fukatsuia symbiotica</name>
    <dbReference type="NCBI Taxonomy" id="1878942"/>
    <lineage>
        <taxon>Bacteria</taxon>
        <taxon>Pseudomonadati</taxon>
        <taxon>Pseudomonadota</taxon>
        <taxon>Gammaproteobacteria</taxon>
        <taxon>Enterobacterales</taxon>
        <taxon>Yersiniaceae</taxon>
        <taxon>Candidatus Fukatsuia</taxon>
    </lineage>
</organism>